<proteinExistence type="predicted"/>
<protein>
    <submittedName>
        <fullName evidence="1">Uncharacterized protein</fullName>
    </submittedName>
</protein>
<keyword evidence="2" id="KW-1185">Reference proteome</keyword>
<gene>
    <name evidence="1" type="ORF">DFR70_10255</name>
</gene>
<dbReference type="RefSeq" id="WP_040739274.1">
    <property type="nucleotide sequence ID" value="NZ_QJKF01000002.1"/>
</dbReference>
<dbReference type="OrthoDB" id="5517693at2"/>
<dbReference type="EMBL" id="QJKF01000002">
    <property type="protein sequence ID" value="PXX68375.1"/>
    <property type="molecule type" value="Genomic_DNA"/>
</dbReference>
<dbReference type="Proteomes" id="UP000247569">
    <property type="component" value="Unassembled WGS sequence"/>
</dbReference>
<sequence length="311" mass="34272">MDAPQLISRQQALASGMSDHELQRLCRTGRWRRVRAGHYLNVPEAELTPAGRHLMLALATCEAMSDSAIASHCSALVIHGLPTWSLPLDRAHMTRNRANGGYIRKQLVLHAARLDPDEITIVNGLRVTTVPRTLIDIARSASFEAAVAIGDSALRQGLTTADELREHVSSRRRRGSLKALRVIAFLDGRSESVGESRSRVAIRRAGLPVPELQARVFTEDDVCVGRVDFLFAGMGVIGEFDESAECRGELPKNLSSPLFSDRDSDGPLRDLGWQVIRWNWADLADPAQLVRRLRAASGEDLTGYWAATPRI</sequence>
<organism evidence="1 2">
    <name type="scientific">Nocardia tenerifensis</name>
    <dbReference type="NCBI Taxonomy" id="228006"/>
    <lineage>
        <taxon>Bacteria</taxon>
        <taxon>Bacillati</taxon>
        <taxon>Actinomycetota</taxon>
        <taxon>Actinomycetes</taxon>
        <taxon>Mycobacteriales</taxon>
        <taxon>Nocardiaceae</taxon>
        <taxon>Nocardia</taxon>
    </lineage>
</organism>
<dbReference type="AlphaFoldDB" id="A0A318K5Q0"/>
<comment type="caution">
    <text evidence="1">The sequence shown here is derived from an EMBL/GenBank/DDBJ whole genome shotgun (WGS) entry which is preliminary data.</text>
</comment>
<evidence type="ECO:0000313" key="2">
    <source>
        <dbReference type="Proteomes" id="UP000247569"/>
    </source>
</evidence>
<name>A0A318K5Q0_9NOCA</name>
<reference evidence="1 2" key="1">
    <citation type="submission" date="2018-05" db="EMBL/GenBank/DDBJ databases">
        <title>Genomic Encyclopedia of Type Strains, Phase IV (KMG-IV): sequencing the most valuable type-strain genomes for metagenomic binning, comparative biology and taxonomic classification.</title>
        <authorList>
            <person name="Goeker M."/>
        </authorList>
    </citation>
    <scope>NUCLEOTIDE SEQUENCE [LARGE SCALE GENOMIC DNA]</scope>
    <source>
        <strain evidence="1 2">DSM 44704</strain>
    </source>
</reference>
<evidence type="ECO:0000313" key="1">
    <source>
        <dbReference type="EMBL" id="PXX68375.1"/>
    </source>
</evidence>
<accession>A0A318K5Q0</accession>